<name>A0A0D9ANF3_STUST</name>
<dbReference type="EMBL" id="JYHV01000025">
    <property type="protein sequence ID" value="KJH80916.1"/>
    <property type="molecule type" value="Genomic_DNA"/>
</dbReference>
<keyword evidence="1" id="KW-0732">Signal</keyword>
<protein>
    <submittedName>
        <fullName evidence="2">Uncharacterized protein</fullName>
    </submittedName>
</protein>
<dbReference type="AlphaFoldDB" id="A0A0D9ANF3"/>
<accession>A0A0D9ANF3</accession>
<evidence type="ECO:0000256" key="1">
    <source>
        <dbReference type="SAM" id="SignalP"/>
    </source>
</evidence>
<evidence type="ECO:0000313" key="3">
    <source>
        <dbReference type="Proteomes" id="UP000032487"/>
    </source>
</evidence>
<comment type="caution">
    <text evidence="2">The sequence shown here is derived from an EMBL/GenBank/DDBJ whole genome shotgun (WGS) entry which is preliminary data.</text>
</comment>
<feature type="chain" id="PRO_5002338132" evidence="1">
    <location>
        <begin position="23"/>
        <end position="139"/>
    </location>
</feature>
<evidence type="ECO:0000313" key="2">
    <source>
        <dbReference type="EMBL" id="KJH80916.1"/>
    </source>
</evidence>
<gene>
    <name evidence="2" type="ORF">UF78_13830</name>
</gene>
<proteinExistence type="predicted"/>
<dbReference type="PATRIC" id="fig|316.101.peg.70"/>
<dbReference type="RefSeq" id="WP_045162799.1">
    <property type="nucleotide sequence ID" value="NZ_JYHV01000025.1"/>
</dbReference>
<dbReference type="OrthoDB" id="6884639at2"/>
<reference evidence="2 3" key="1">
    <citation type="submission" date="2015-02" db="EMBL/GenBank/DDBJ databases">
        <title>Draft genome sequence of Pseudomonas stutzeri NT0128 isolated from wheat (Triticum turgidum) rhizosphere.</title>
        <authorList>
            <person name="Tovi N."/>
            <person name="Frenk S."/>
            <person name="Hadar Y."/>
            <person name="Minz D."/>
        </authorList>
    </citation>
    <scope>NUCLEOTIDE SEQUENCE [LARGE SCALE GENOMIC DNA]</scope>
    <source>
        <strain evidence="2 3">NT0128</strain>
    </source>
</reference>
<dbReference type="Proteomes" id="UP000032487">
    <property type="component" value="Unassembled WGS sequence"/>
</dbReference>
<organism evidence="2 3">
    <name type="scientific">Stutzerimonas stutzeri</name>
    <name type="common">Pseudomonas stutzeri</name>
    <dbReference type="NCBI Taxonomy" id="316"/>
    <lineage>
        <taxon>Bacteria</taxon>
        <taxon>Pseudomonadati</taxon>
        <taxon>Pseudomonadota</taxon>
        <taxon>Gammaproteobacteria</taxon>
        <taxon>Pseudomonadales</taxon>
        <taxon>Pseudomonadaceae</taxon>
        <taxon>Stutzerimonas</taxon>
    </lineage>
</organism>
<feature type="signal peptide" evidence="1">
    <location>
        <begin position="1"/>
        <end position="22"/>
    </location>
</feature>
<sequence length="139" mass="15652">MKRRTLLLSSAATLGLAAVGSAAWVYEDRQVFIPELLRQLVGDFQMAAEDQRKFVDALAGHYGSQKLAALMGLYKIRQETGAGSAYTDLRVDNFERRLLTDFMVSTDYLRHQHESRPTVSFLGYRLPCSNPYARFDGLA</sequence>